<keyword evidence="7" id="KW-0067">ATP-binding</keyword>
<evidence type="ECO:0000256" key="2">
    <source>
        <dbReference type="ARBA" id="ARBA00012438"/>
    </source>
</evidence>
<dbReference type="InterPro" id="IPR007891">
    <property type="entry name" value="CHASE3"/>
</dbReference>
<dbReference type="InterPro" id="IPR003018">
    <property type="entry name" value="GAF"/>
</dbReference>
<dbReference type="CDD" id="cd19410">
    <property type="entry name" value="HK9-like_sensor"/>
    <property type="match status" value="1"/>
</dbReference>
<dbReference type="InterPro" id="IPR003661">
    <property type="entry name" value="HisK_dim/P_dom"/>
</dbReference>
<feature type="modified residue" description="4-aspartylphosphate" evidence="9">
    <location>
        <position position="1035"/>
    </location>
</feature>
<dbReference type="PANTHER" id="PTHR45339:SF1">
    <property type="entry name" value="HYBRID SIGNAL TRANSDUCTION HISTIDINE KINASE J"/>
    <property type="match status" value="1"/>
</dbReference>
<keyword evidence="11" id="KW-1133">Transmembrane helix</keyword>
<dbReference type="GO" id="GO:0005524">
    <property type="term" value="F:ATP binding"/>
    <property type="evidence" value="ECO:0007669"/>
    <property type="project" value="UniProtKB-KW"/>
</dbReference>
<evidence type="ECO:0000256" key="8">
    <source>
        <dbReference type="ARBA" id="ARBA00023012"/>
    </source>
</evidence>
<accession>A0A6C0P1S6</accession>
<dbReference type="Gene3D" id="3.30.565.10">
    <property type="entry name" value="Histidine kinase-like ATPase, C-terminal domain"/>
    <property type="match status" value="1"/>
</dbReference>
<evidence type="ECO:0000313" key="14">
    <source>
        <dbReference type="EMBL" id="QHW32419.1"/>
    </source>
</evidence>
<evidence type="ECO:0000256" key="10">
    <source>
        <dbReference type="SAM" id="MobiDB-lite"/>
    </source>
</evidence>
<dbReference type="InterPro" id="IPR005467">
    <property type="entry name" value="His_kinase_dom"/>
</dbReference>
<gene>
    <name evidence="14" type="ORF">GZH47_17455</name>
</gene>
<feature type="compositionally biased region" description="Basic and acidic residues" evidence="10">
    <location>
        <begin position="465"/>
        <end position="475"/>
    </location>
</feature>
<evidence type="ECO:0000256" key="1">
    <source>
        <dbReference type="ARBA" id="ARBA00000085"/>
    </source>
</evidence>
<proteinExistence type="predicted"/>
<dbReference type="Pfam" id="PF00072">
    <property type="entry name" value="Response_reg"/>
    <property type="match status" value="3"/>
</dbReference>
<dbReference type="SMART" id="SM00388">
    <property type="entry name" value="HisKA"/>
    <property type="match status" value="1"/>
</dbReference>
<dbReference type="InterPro" id="IPR029016">
    <property type="entry name" value="GAF-like_dom_sf"/>
</dbReference>
<feature type="compositionally biased region" description="Low complexity" evidence="10">
    <location>
        <begin position="447"/>
        <end position="459"/>
    </location>
</feature>
<dbReference type="EMBL" id="CP048286">
    <property type="protein sequence ID" value="QHW32419.1"/>
    <property type="molecule type" value="Genomic_DNA"/>
</dbReference>
<dbReference type="CDD" id="cd17546">
    <property type="entry name" value="REC_hyHK_CKI1_RcsC-like"/>
    <property type="match status" value="1"/>
</dbReference>
<dbReference type="CDD" id="cd00082">
    <property type="entry name" value="HisKA"/>
    <property type="match status" value="1"/>
</dbReference>
<dbReference type="Proteomes" id="UP000479114">
    <property type="component" value="Chromosome"/>
</dbReference>
<dbReference type="CDD" id="cd00156">
    <property type="entry name" value="REC"/>
    <property type="match status" value="1"/>
</dbReference>
<dbReference type="Pfam" id="PF00512">
    <property type="entry name" value="HisKA"/>
    <property type="match status" value="1"/>
</dbReference>
<dbReference type="SUPFAM" id="SSF47384">
    <property type="entry name" value="Homodimeric domain of signal transducing histidine kinase"/>
    <property type="match status" value="1"/>
</dbReference>
<keyword evidence="15" id="KW-1185">Reference proteome</keyword>
<protein>
    <recommendedName>
        <fullName evidence="2">histidine kinase</fullName>
        <ecNumber evidence="2">2.7.13.3</ecNumber>
    </recommendedName>
</protein>
<evidence type="ECO:0000256" key="3">
    <source>
        <dbReference type="ARBA" id="ARBA00022553"/>
    </source>
</evidence>
<evidence type="ECO:0000313" key="15">
    <source>
        <dbReference type="Proteomes" id="UP000479114"/>
    </source>
</evidence>
<dbReference type="KEGG" id="prz:GZH47_17455"/>
<dbReference type="EC" id="2.7.13.3" evidence="2"/>
<dbReference type="Gene3D" id="6.10.340.10">
    <property type="match status" value="1"/>
</dbReference>
<feature type="domain" description="Response regulatory" evidence="13">
    <location>
        <begin position="1132"/>
        <end position="1249"/>
    </location>
</feature>
<dbReference type="PRINTS" id="PR00344">
    <property type="entry name" value="BCTRLSENSOR"/>
</dbReference>
<dbReference type="InterPro" id="IPR011006">
    <property type="entry name" value="CheY-like_superfamily"/>
</dbReference>
<keyword evidence="11" id="KW-0812">Transmembrane</keyword>
<dbReference type="InterPro" id="IPR004358">
    <property type="entry name" value="Sig_transdc_His_kin-like_C"/>
</dbReference>
<keyword evidence="6" id="KW-0418">Kinase</keyword>
<evidence type="ECO:0000256" key="5">
    <source>
        <dbReference type="ARBA" id="ARBA00022741"/>
    </source>
</evidence>
<dbReference type="Pfam" id="PF13185">
    <property type="entry name" value="GAF_2"/>
    <property type="match status" value="1"/>
</dbReference>
<evidence type="ECO:0000259" key="13">
    <source>
        <dbReference type="PROSITE" id="PS50110"/>
    </source>
</evidence>
<dbReference type="RefSeq" id="WP_162642064.1">
    <property type="nucleotide sequence ID" value="NZ_CP048286.1"/>
</dbReference>
<dbReference type="Gene3D" id="3.40.50.2300">
    <property type="match status" value="3"/>
</dbReference>
<dbReference type="SMART" id="SM00387">
    <property type="entry name" value="HATPase_c"/>
    <property type="match status" value="1"/>
</dbReference>
<evidence type="ECO:0000259" key="12">
    <source>
        <dbReference type="PROSITE" id="PS50109"/>
    </source>
</evidence>
<dbReference type="PROSITE" id="PS50109">
    <property type="entry name" value="HIS_KIN"/>
    <property type="match status" value="1"/>
</dbReference>
<dbReference type="SUPFAM" id="SSF55781">
    <property type="entry name" value="GAF domain-like"/>
    <property type="match status" value="1"/>
</dbReference>
<dbReference type="GO" id="GO:0000155">
    <property type="term" value="F:phosphorelay sensor kinase activity"/>
    <property type="evidence" value="ECO:0007669"/>
    <property type="project" value="InterPro"/>
</dbReference>
<feature type="domain" description="Response regulatory" evidence="13">
    <location>
        <begin position="864"/>
        <end position="977"/>
    </location>
</feature>
<reference evidence="14 15" key="1">
    <citation type="submission" date="2020-02" db="EMBL/GenBank/DDBJ databases">
        <title>Paenibacillus sp. nov., isolated from rhizosphere soil of tomato.</title>
        <authorList>
            <person name="Weon H.-Y."/>
            <person name="Lee S.A."/>
        </authorList>
    </citation>
    <scope>NUCLEOTIDE SEQUENCE [LARGE SCALE GENOMIC DNA]</scope>
    <source>
        <strain evidence="14 15">14171R-81</strain>
    </source>
</reference>
<dbReference type="InterPro" id="IPR036097">
    <property type="entry name" value="HisK_dim/P_sf"/>
</dbReference>
<feature type="region of interest" description="Disordered" evidence="10">
    <location>
        <begin position="447"/>
        <end position="475"/>
    </location>
</feature>
<dbReference type="AlphaFoldDB" id="A0A6C0P1S6"/>
<evidence type="ECO:0000256" key="11">
    <source>
        <dbReference type="SAM" id="Phobius"/>
    </source>
</evidence>
<organism evidence="14 15">
    <name type="scientific">Paenibacillus rhizovicinus</name>
    <dbReference type="NCBI Taxonomy" id="2704463"/>
    <lineage>
        <taxon>Bacteria</taxon>
        <taxon>Bacillati</taxon>
        <taxon>Bacillota</taxon>
        <taxon>Bacilli</taxon>
        <taxon>Bacillales</taxon>
        <taxon>Paenibacillaceae</taxon>
        <taxon>Paenibacillus</taxon>
    </lineage>
</organism>
<dbReference type="SUPFAM" id="SSF55874">
    <property type="entry name" value="ATPase domain of HSP90 chaperone/DNA topoisomerase II/histidine kinase"/>
    <property type="match status" value="1"/>
</dbReference>
<dbReference type="Pfam" id="PF02518">
    <property type="entry name" value="HATPase_c"/>
    <property type="match status" value="1"/>
</dbReference>
<dbReference type="PROSITE" id="PS50110">
    <property type="entry name" value="RESPONSE_REGULATORY"/>
    <property type="match status" value="3"/>
</dbReference>
<dbReference type="SUPFAM" id="SSF52172">
    <property type="entry name" value="CheY-like"/>
    <property type="match status" value="3"/>
</dbReference>
<keyword evidence="11" id="KW-0472">Membrane</keyword>
<feature type="domain" description="Response regulatory" evidence="13">
    <location>
        <begin position="986"/>
        <end position="1102"/>
    </location>
</feature>
<keyword evidence="4" id="KW-0808">Transferase</keyword>
<dbReference type="PANTHER" id="PTHR45339">
    <property type="entry name" value="HYBRID SIGNAL TRANSDUCTION HISTIDINE KINASE J"/>
    <property type="match status" value="1"/>
</dbReference>
<evidence type="ECO:0000256" key="6">
    <source>
        <dbReference type="ARBA" id="ARBA00022777"/>
    </source>
</evidence>
<dbReference type="CDD" id="cd16922">
    <property type="entry name" value="HATPase_EvgS-ArcB-TorS-like"/>
    <property type="match status" value="1"/>
</dbReference>
<dbReference type="Pfam" id="PF05227">
    <property type="entry name" value="CHASE3"/>
    <property type="match status" value="1"/>
</dbReference>
<dbReference type="InterPro" id="IPR003594">
    <property type="entry name" value="HATPase_dom"/>
</dbReference>
<evidence type="ECO:0000256" key="4">
    <source>
        <dbReference type="ARBA" id="ARBA00022679"/>
    </source>
</evidence>
<name>A0A6C0P1S6_9BACL</name>
<feature type="transmembrane region" description="Helical" evidence="11">
    <location>
        <begin position="12"/>
        <end position="31"/>
    </location>
</feature>
<sequence length="1251" mass="139235">MWKNARFTVRSKIILGYLIMLISVGISIAVLNGRMNSMDKEINFINNHDMAVHDLTNQIEADVLDLETGQRGYAITGEETYIAPYTAAQSEWLADYSALYQLVADNPSQQSYLREIRTNVEKWIEVAGDPVIALVKSGDKAEAAQFFRLDPGKKIIDTLRFQLADFMSVEKGLTQKRIDDLDEKNSSFKIGLYIMLLIVTVLAIAVSLVISGTIVRSIKQVIKAINDIANFEGKQELKRIDVRTRDEVSDLCVAANGLLEAQERANWLQSGIAEIAVSTQGVSHVNEMAQAFMARTALLLGAAYGVFYVRREDKLVRIASYAASGSPVGMNEFALGEGIIGQSALEKRAFLLNDVPEHHIRIATGLGESAPSSILVFPVEFEGRVEGVVEFASLHPFTPLHKQLIEQSRGNTGTALNNVKAQMEVARLLEEAQTLTEELQAQTEELQQQSEELQAQSEEMFAQQEELRTSNDSLKFSEERLQRQQEELEDSNEELAKRSQRLESQMRQAEAFNQQIEQQNAVLAKQAKDLSEASRYKSEFLANMSHELRTPLNSLLILSQMLADNKLGNLQPKQVEFANTIHSSGTDLLRLIDEILDLSKVEAGQMKIEMEPVCLADVRESLLRSYEPLAAKKGIAFGVELQQGLPESVYTDGHRLQQILKNLLSNAFKFTHRGYVTLRVHRMDEPAAGTAGRAEHAGVATGANGASGATGAGGAKKPGGFVAFSVIDTGIGIPAGKKEVIFEAFQQADGSTSRKYGGTGLGLTISRELSALIGGHIAIESEEGAGSAFTLYLPEGMEEAAAHSARKEAGAAAQIAEAFEAATEPESHRKEGLLAPSIEWTNPELLTPSSLADDRDAIRPGDRVLLIIEDDIHFAKILLDMARAHHFKALVALEGDKGLGLAHAYKPDGILLDIQVPVIDGWMILERLKQHSELRHIPVHVISVVDEPQKGLTMGAMAFLRKPVNKTHIEQALSRVESFMRRDLKRLLIVEDDIVLRDRMVELIGHDDVLITAVSTGHEALEELQREQFDCMVLDLGLSDIGGFELLDRIRRSDRLKQLPIIIYTGRDLDMREELELKKYAESIIIKNVKSQERLFDETALFLHRVKADLPEDRRQILDRLYDNEAAFDGKRLLLVEDDIRNIFALSNMLESYNMRISFAESGREAVELLERDPDFDLILMDIMMPEMDGYEAMKAIRAMPRFEKLPIIALTAKAMKEDRQRCLDAGASDYISKPIDTEKLLSLLKVWLYT</sequence>
<evidence type="ECO:0000256" key="9">
    <source>
        <dbReference type="PROSITE-ProRule" id="PRU00169"/>
    </source>
</evidence>
<feature type="modified residue" description="4-aspartylphosphate" evidence="9">
    <location>
        <position position="913"/>
    </location>
</feature>
<feature type="transmembrane region" description="Helical" evidence="11">
    <location>
        <begin position="190"/>
        <end position="210"/>
    </location>
</feature>
<dbReference type="InterPro" id="IPR036890">
    <property type="entry name" value="HATPase_C_sf"/>
</dbReference>
<keyword evidence="5" id="KW-0547">Nucleotide-binding</keyword>
<evidence type="ECO:0000256" key="7">
    <source>
        <dbReference type="ARBA" id="ARBA00022840"/>
    </source>
</evidence>
<keyword evidence="3 9" id="KW-0597">Phosphoprotein</keyword>
<dbReference type="SMART" id="SM00448">
    <property type="entry name" value="REC"/>
    <property type="match status" value="3"/>
</dbReference>
<comment type="catalytic activity">
    <reaction evidence="1">
        <text>ATP + protein L-histidine = ADP + protein N-phospho-L-histidine.</text>
        <dbReference type="EC" id="2.7.13.3"/>
    </reaction>
</comment>
<feature type="domain" description="Histidine kinase" evidence="12">
    <location>
        <begin position="543"/>
        <end position="797"/>
    </location>
</feature>
<feature type="modified residue" description="4-aspartylphosphate" evidence="9">
    <location>
        <position position="1182"/>
    </location>
</feature>
<dbReference type="Gene3D" id="1.10.287.130">
    <property type="match status" value="1"/>
</dbReference>
<dbReference type="Gene3D" id="3.30.450.40">
    <property type="match status" value="1"/>
</dbReference>
<keyword evidence="8" id="KW-0902">Two-component regulatory system</keyword>
<dbReference type="InterPro" id="IPR001789">
    <property type="entry name" value="Sig_transdc_resp-reg_receiver"/>
</dbReference>